<dbReference type="InterPro" id="IPR009081">
    <property type="entry name" value="PP-bd_ACP"/>
</dbReference>
<feature type="transmembrane region" description="Helical" evidence="2">
    <location>
        <begin position="699"/>
        <end position="718"/>
    </location>
</feature>
<feature type="transmembrane region" description="Helical" evidence="2">
    <location>
        <begin position="797"/>
        <end position="821"/>
    </location>
</feature>
<dbReference type="PANTHER" id="PTHR43767">
    <property type="entry name" value="LONG-CHAIN-FATTY-ACID--COA LIGASE"/>
    <property type="match status" value="1"/>
</dbReference>
<dbReference type="PROSITE" id="PS50075">
    <property type="entry name" value="CARRIER"/>
    <property type="match status" value="1"/>
</dbReference>
<dbReference type="SUPFAM" id="SSF47336">
    <property type="entry name" value="ACP-like"/>
    <property type="match status" value="1"/>
</dbReference>
<dbReference type="InterPro" id="IPR042099">
    <property type="entry name" value="ANL_N_sf"/>
</dbReference>
<proteinExistence type="predicted"/>
<dbReference type="InterPro" id="IPR029058">
    <property type="entry name" value="AB_hydrolase_fold"/>
</dbReference>
<feature type="region of interest" description="Disordered" evidence="1">
    <location>
        <begin position="836"/>
        <end position="867"/>
    </location>
</feature>
<feature type="transmembrane region" description="Helical" evidence="2">
    <location>
        <begin position="772"/>
        <end position="791"/>
    </location>
</feature>
<dbReference type="Proteomes" id="UP000319728">
    <property type="component" value="Unassembled WGS sequence"/>
</dbReference>
<comment type="caution">
    <text evidence="3">The sequence shown here is derived from an EMBL/GenBank/DDBJ whole genome shotgun (WGS) entry which is preliminary data.</text>
</comment>
<dbReference type="GO" id="GO:0016747">
    <property type="term" value="F:acyltransferase activity, transferring groups other than amino-acyl groups"/>
    <property type="evidence" value="ECO:0007669"/>
    <property type="project" value="InterPro"/>
</dbReference>
<keyword evidence="2" id="KW-0812">Transmembrane</keyword>
<dbReference type="Gene3D" id="3.40.50.12780">
    <property type="entry name" value="N-terminal domain of ligase-like"/>
    <property type="match status" value="1"/>
</dbReference>
<reference evidence="3 4" key="1">
    <citation type="submission" date="2019-07" db="EMBL/GenBank/DDBJ databases">
        <title>R&amp;d 2014.</title>
        <authorList>
            <person name="Klenk H.-P."/>
        </authorList>
    </citation>
    <scope>NUCLEOTIDE SEQUENCE [LARGE SCALE GENOMIC DNA]</scope>
    <source>
        <strain evidence="3 4">DSM 43912</strain>
    </source>
</reference>
<name>A0A562WEB4_9ACTN</name>
<protein>
    <submittedName>
        <fullName evidence="3">Acyl-CoA synthetase (AMP-forming)/AMP-acid ligase II</fullName>
    </submittedName>
</protein>
<evidence type="ECO:0000256" key="1">
    <source>
        <dbReference type="SAM" id="MobiDB-lite"/>
    </source>
</evidence>
<dbReference type="InterPro" id="IPR000873">
    <property type="entry name" value="AMP-dep_synth/lig_dom"/>
</dbReference>
<dbReference type="PANTHER" id="PTHR43767:SF10">
    <property type="entry name" value="SURFACTIN SYNTHASE SUBUNIT 1"/>
    <property type="match status" value="1"/>
</dbReference>
<feature type="transmembrane region" description="Helical" evidence="2">
    <location>
        <begin position="642"/>
        <end position="663"/>
    </location>
</feature>
<dbReference type="OrthoDB" id="8445630at2"/>
<feature type="transmembrane region" description="Helical" evidence="2">
    <location>
        <begin position="568"/>
        <end position="587"/>
    </location>
</feature>
<organism evidence="3 4">
    <name type="scientific">Micromonospora sagamiensis</name>
    <dbReference type="NCBI Taxonomy" id="47875"/>
    <lineage>
        <taxon>Bacteria</taxon>
        <taxon>Bacillati</taxon>
        <taxon>Actinomycetota</taxon>
        <taxon>Actinomycetes</taxon>
        <taxon>Micromonosporales</taxon>
        <taxon>Micromonosporaceae</taxon>
        <taxon>Micromonospora</taxon>
    </lineage>
</organism>
<keyword evidence="4" id="KW-1185">Reference proteome</keyword>
<dbReference type="InterPro" id="IPR050237">
    <property type="entry name" value="ATP-dep_AMP-bd_enzyme"/>
</dbReference>
<dbReference type="InterPro" id="IPR036736">
    <property type="entry name" value="ACP-like_sf"/>
</dbReference>
<feature type="transmembrane region" description="Helical" evidence="2">
    <location>
        <begin position="599"/>
        <end position="622"/>
    </location>
</feature>
<accession>A0A562WEB4</accession>
<dbReference type="RefSeq" id="WP_145816884.1">
    <property type="nucleotide sequence ID" value="NZ_AP023438.1"/>
</dbReference>
<dbReference type="InterPro" id="IPR002656">
    <property type="entry name" value="Acyl_transf_3_dom"/>
</dbReference>
<dbReference type="Pfam" id="PF00550">
    <property type="entry name" value="PP-binding"/>
    <property type="match status" value="1"/>
</dbReference>
<feature type="compositionally biased region" description="Basic and acidic residues" evidence="1">
    <location>
        <begin position="857"/>
        <end position="867"/>
    </location>
</feature>
<feature type="transmembrane region" description="Helical" evidence="2">
    <location>
        <begin position="675"/>
        <end position="693"/>
    </location>
</feature>
<keyword evidence="2" id="KW-1133">Transmembrane helix</keyword>
<dbReference type="Pfam" id="PF00501">
    <property type="entry name" value="AMP-binding"/>
    <property type="match status" value="1"/>
</dbReference>
<dbReference type="Gene3D" id="3.40.50.1820">
    <property type="entry name" value="alpha/beta hydrolase"/>
    <property type="match status" value="1"/>
</dbReference>
<dbReference type="SUPFAM" id="SSF56801">
    <property type="entry name" value="Acetyl-CoA synthetase-like"/>
    <property type="match status" value="1"/>
</dbReference>
<dbReference type="AlphaFoldDB" id="A0A562WEB4"/>
<keyword evidence="3" id="KW-0436">Ligase</keyword>
<evidence type="ECO:0000256" key="2">
    <source>
        <dbReference type="SAM" id="Phobius"/>
    </source>
</evidence>
<dbReference type="GO" id="GO:0016874">
    <property type="term" value="F:ligase activity"/>
    <property type="evidence" value="ECO:0007669"/>
    <property type="project" value="UniProtKB-KW"/>
</dbReference>
<sequence length="867" mass="92545">MRVLPAVEPVPFAGALARHGDRPAVITADGRLSYRDLAARVDELAARLGPHRRLVLLAGANRLDELVAYLAALAGGHPLLLAPGDNAAATEALIRSYDPDVVLRRAGGSMVLDERRPGSRHELHPELALLLSTSGSTGSPKLVRLSRTNLQANAEAIAGYLGIRDTDRAATTLPLHYCYGLSVVNSHLLRGAALVLTDLSVADGGFWELFRAARGTALAGVPYTFELLDRVGFTEMRLPHLRYVTQAGGRLDPERVTRYAALGRRRGWDLYVMYGQTEATARMAYLPPHLAVTRPEAIGVPVPGGSFRLHPLPDRPEPDTGELVYTGPNVMLGYAEDPADLALGRTVDELRTGDVARRAPDGLWEIVGRVGGFAKVFGLRVDLARVEERLRAAGVSAYCAGTDRELVVGAEAPAEPDQVRRLAAVAAGLPARAVRVHVLAELPRLGNGKPDRLALLGLPAEPPAAAGPDLCRLYERVLDVADVTPEDSFVSLGGDSLSYVEMSVRLEEALGGLPADWHTTPIRDLRRPTPDAPRRRAATLETSVALRAVAIVVIVGSHIPLFTVKGGAHLLLAVAGFNFARFQLADAPRRDRLRAAGRGIGRVVLPSALWIAAAGAVTGDYTVTNVLLLKSVLGPHDGATQWHFWFVEALVYVLLATAALLAVPAVDRLERRLPFALPLALAAFGLVTRYDLLGLAGRGHVPSAVVVFWLFALGWAAARAGTTGRRAVVTAAALLTVPGFFGQPAREALVVAGFALLVWVPRLPSRRAVNRAAALLAGSSLYIYLTHWQVMPLVAPWSRWAALVASLAIGIGCAALARVAARRLPAAVRRAKAHAAPQAAQAVPRTRRGLQRSRARRANDRGAEAAA</sequence>
<dbReference type="EMBL" id="VLLP01000001">
    <property type="protein sequence ID" value="TWJ28518.1"/>
    <property type="molecule type" value="Genomic_DNA"/>
</dbReference>
<evidence type="ECO:0000313" key="4">
    <source>
        <dbReference type="Proteomes" id="UP000319728"/>
    </source>
</evidence>
<gene>
    <name evidence="3" type="ORF">JD81_02023</name>
</gene>
<feature type="compositionally biased region" description="Basic residues" evidence="1">
    <location>
        <begin position="845"/>
        <end position="856"/>
    </location>
</feature>
<dbReference type="Pfam" id="PF01757">
    <property type="entry name" value="Acyl_transf_3"/>
    <property type="match status" value="1"/>
</dbReference>
<keyword evidence="2" id="KW-0472">Membrane</keyword>
<evidence type="ECO:0000313" key="3">
    <source>
        <dbReference type="EMBL" id="TWJ28518.1"/>
    </source>
</evidence>